<evidence type="ECO:0000259" key="3">
    <source>
        <dbReference type="PROSITE" id="PS50042"/>
    </source>
</evidence>
<dbReference type="Pfam" id="PF00027">
    <property type="entry name" value="cNMP_binding"/>
    <property type="match status" value="1"/>
</dbReference>
<feature type="compositionally biased region" description="Basic and acidic residues" evidence="1">
    <location>
        <begin position="1410"/>
        <end position="1421"/>
    </location>
</feature>
<feature type="region of interest" description="Disordered" evidence="1">
    <location>
        <begin position="266"/>
        <end position="333"/>
    </location>
</feature>
<proteinExistence type="predicted"/>
<evidence type="ECO:0000313" key="4">
    <source>
        <dbReference type="EMBL" id="CAD7200364.1"/>
    </source>
</evidence>
<keyword evidence="2" id="KW-1133">Transmembrane helix</keyword>
<feature type="compositionally biased region" description="Low complexity" evidence="1">
    <location>
        <begin position="1897"/>
        <end position="1924"/>
    </location>
</feature>
<dbReference type="PROSITE" id="PS00888">
    <property type="entry name" value="CNMP_BINDING_1"/>
    <property type="match status" value="1"/>
</dbReference>
<keyword evidence="2" id="KW-0812">Transmembrane</keyword>
<feature type="region of interest" description="Disordered" evidence="1">
    <location>
        <begin position="1410"/>
        <end position="1454"/>
    </location>
</feature>
<dbReference type="GO" id="GO:0003254">
    <property type="term" value="P:regulation of membrane depolarization"/>
    <property type="evidence" value="ECO:0007669"/>
    <property type="project" value="TreeGrafter"/>
</dbReference>
<feature type="domain" description="Cyclic nucleotide-binding" evidence="3">
    <location>
        <begin position="2616"/>
        <end position="2733"/>
    </location>
</feature>
<protein>
    <recommendedName>
        <fullName evidence="3">Cyclic nucleotide-binding domain-containing protein</fullName>
    </recommendedName>
</protein>
<name>A0A7R8VNR3_TIMDO</name>
<sequence length="2747" mass="307396">MAGREKKNYNKQMPNKNDSVDVKLAKTVPVFSDKKRSVGRPVGFRKKYSLKKNLKSEFKVKTNNDLNFAKKKVALAKTNLLDLSQSTTSIKSPVKKKLLGRPKSSAKQEIHHSNKSKKDALINITVLPNQTQGVSPKKTGVKYKAMGNEKSKKTISLPVASLTSLKDEEQGSEEVKFVNELFSSSISCRTKSLKKPKLRKKLSRVVSSHSEIHNGIRNRNTPYLTRSDSSIRVLRNGKRSKLKDPSMLDGLDPAGLRKKQKRFISLNKDGGTESDSSSVVSLQVDIGKSTTGSRATASSKPKHEDDDTLDEPDFKSDHEITNSEKSLSKDDSISETLYNAEDEEPLSEMLLSEGNNDGSILKQRGNSNNSNLGKSISNKIAELIKKGKVSDTMVDYAEETNLSQLENSMDRTSPLIVARKRIMDNNSNLCESDETTNPLLCDTMKSKSETSMVNDKPKLSNAKDNNNIPQLLERKNLKSCKLRSVPSISRSNVPIGKEGDISMEIYDTMTLPSCSSENRNISTVNDSIERPVNFSVVRASISRKIQNSTELIEEQRSFDSSIEIHKENSENLKTMKRTEDINKVSKSSLTETMDDLIVDRKFETATNVENLTLDTRLVQNSNPNLTDSLKKQVLHECVKDINVTEPISSSFLNKSHAQLEHCHNSYSHDKNMTFDCFNQTPLENSTLSDCTAAKEDSISLATNKVSLVYDDYDSDSDSDTDTESEIVDQITLKESYDIKKGLKSEEIEHLLNDSFSSNSTDICYESEEKFNTLIADDYVVENKDLKTEEAIPLLKNTENTPNNELGPQECEINKNVELVKNATDMKIMEATNTTNETQINSIAIVEKDGMNHDSIEIVEKEGMEQNSITIVEKDCMRHDSISIIDKEGMEHDSITIVERNCKSHDSISFVVKESMKHDSNDIVEKGLKPDSISIVEKECMEHGSMAIVAKEGITDGLMALVEKDCMENDSISIVEKESMEHESLDIVGKEYIEHGLMAITEKNSMQHSLMTIVEKEGMEHGSMAIVEKEGMNHGLMTIVDKEDSKQDLDVIVDKVGLEHESIDIVEKENMGQDLFTIVEKKDVLITDIVENVNKQIDIPPQNKIVNLIKDKAIIGTNTIQECLEQASQAFGKDTLGDAIVNVKNKNIYNEKYNKPTSESTSDMNECIEHEPNSPEKLISYEKGENQTTLEGTSSSESVFSSSEENGLTKETKYSIEPHEKMINDNLTKQQKINNEFSTSKFVNGGAESQKPLDCVSWQCNTLKTEEMEFSDCDLGKLENSQDTASVDSSEEKSFVSEMISSQISARDTTKAFIGQEEYDAMNCTSDSNNSCDIKDSVNFLQISNCFSFKEKEEETNVVSLINDSKGTDDNVLMQSNMAKDLNEESSPAMHNNDAIDQSKPEKQAIATHYSNKEVEGKKESNEPTDDPLVQKQASVNRESSDPPKSSEEYESPEDQAIKEKILSALGLQSLRAVKANATKPSSKKENVSYTGTLKTIIKVQRASDKRTRTRMVQKQGRSRTGENSSGTGDDGDDNDGEELEDKFEYRIQSTSADPHKLEFDFGNRKSLKTGFSYRSYFDISSNPQLLSEKDVADTAVKDVTGKDDSKSASGKQSANLVIPEKSSSFSIHPGRLCSDVCSYCFGKFGSLDTPCHIAQLKGIERQQKILGAETHLTADSCLCDACYRHVDRKANCPSYKPNRKRQHRPGVAQFKSSCCVQDCTQPAHHTIRRKWLIKLRRSIANKVPIDTDKIPQHLPIPLCSQHYYWVDYYMVCGVCKRRLTRSHMYPTGTEVHDLNTILTADGIPVHLTDKTFLCKLCRYYSTLRLKHKDPSLLSGNHKMFFESYKKRILHYNDIEVMDSEEAAEPIEMPPKAKRRRTKVDPKGDIECNDESEKVKSKSSSAETSAGLLPTGRTSQSSSSTGGDSMEAPATNDRSGASTPVIDYTSLDTPPCHSFTQEVKQSTSLEPNKLSNLHYRFSGEVQERDQVQNTDLVSRSYYPGQELLPLHTSFEFHERRPEENPPRPGEWEKCTAHIQYDKETKKLFHHLQRPYGNHSSFFRHLILLEKYWRSGDLAFSPTASSRSVNYLSSVHNRISSFEGHSVPLSSPFSAPSPIPVSSTPLMYSNPPSTSVPVIDLPLRRRLGGGVLTPSISTTPLVMSTRTIPFSAISGTCTTTSNVSVTPIFSPLPVSLPTTSAVNVLKSRRIPNILQVTAGGKSFNIVPSIAQIKQLQALQRQQMLEKQKKEQQLRSSLETNFIPLISDVRSLASEKSGGIWEQKPNITTKSKTQPQLNRPKLSVTILPKPSTPKLGMPPLRPGLKPSTVVTPTGIILSKSPEISVSAIPLDKIHPTEIRTSISPSSAVELNTTSALANYATEVFILNYFCELTTKKADVLQELIPGSGLFPSLRRFIWRQCTVSKINSKTKKVFKSEASIDLERDSHLRTCKYIIHPFSNFRLIWETFMIVTWTVSLVVDPYYISFDTSHTNITKNQTWLITILVLDILTMMDVVMNFLTGYYNTRTKQVCIDPCKLMRGYPKALVCSQIDRAQNSGPTTSTGTNNIIPLVTTYHPGLHKLNNLLKTGFPILQSSTITQLVFKEPPKEIILNSCRRLVERAPIFRAVEQNLLKRIVAAFRLEIYVANDTIVREGDLGNTMYFIHTGSVAVYSPGGIEICHLEDGDQFGEIALVMEDQRRRASVVAIETSKLFRLSREDFRQAMKPYPETMAMIKESVFKRLAFNLKLDKELSKK</sequence>
<feature type="region of interest" description="Disordered" evidence="1">
    <location>
        <begin position="1"/>
        <end position="20"/>
    </location>
</feature>
<dbReference type="SUPFAM" id="SSF51206">
    <property type="entry name" value="cAMP-binding domain-like"/>
    <property type="match status" value="1"/>
</dbReference>
<gene>
    <name evidence="4" type="ORF">TDIB3V08_LOCUS6585</name>
</gene>
<dbReference type="InterPro" id="IPR014710">
    <property type="entry name" value="RmlC-like_jellyroll"/>
</dbReference>
<feature type="region of interest" description="Disordered" evidence="1">
    <location>
        <begin position="204"/>
        <end position="224"/>
    </location>
</feature>
<evidence type="ECO:0000256" key="1">
    <source>
        <dbReference type="SAM" id="MobiDB-lite"/>
    </source>
</evidence>
<dbReference type="PANTHER" id="PTHR45689:SF14">
    <property type="entry name" value="CYCLIC NUCLEOTIDE-GATED CATION CHANNEL SUBUNIT A-LIKE PROTEIN"/>
    <property type="match status" value="1"/>
</dbReference>
<dbReference type="InterPro" id="IPR051413">
    <property type="entry name" value="K/Na_HCN_channel"/>
</dbReference>
<dbReference type="SMART" id="SM00100">
    <property type="entry name" value="cNMP"/>
    <property type="match status" value="1"/>
</dbReference>
<dbReference type="InterPro" id="IPR018490">
    <property type="entry name" value="cNMP-bd_dom_sf"/>
</dbReference>
<feature type="transmembrane region" description="Helical" evidence="2">
    <location>
        <begin position="2492"/>
        <end position="2512"/>
    </location>
</feature>
<dbReference type="CDD" id="cd00038">
    <property type="entry name" value="CAP_ED"/>
    <property type="match status" value="1"/>
</dbReference>
<reference evidence="4" key="1">
    <citation type="submission" date="2020-11" db="EMBL/GenBank/DDBJ databases">
        <authorList>
            <person name="Tran Van P."/>
        </authorList>
    </citation>
    <scope>NUCLEOTIDE SEQUENCE</scope>
</reference>
<dbReference type="EMBL" id="OA567449">
    <property type="protein sequence ID" value="CAD7200364.1"/>
    <property type="molecule type" value="Genomic_DNA"/>
</dbReference>
<evidence type="ECO:0000256" key="2">
    <source>
        <dbReference type="SAM" id="Phobius"/>
    </source>
</evidence>
<dbReference type="PROSITE" id="PS50042">
    <property type="entry name" value="CNMP_BINDING_3"/>
    <property type="match status" value="1"/>
</dbReference>
<feature type="region of interest" description="Disordered" evidence="1">
    <location>
        <begin position="1862"/>
        <end position="1944"/>
    </location>
</feature>
<dbReference type="PANTHER" id="PTHR45689">
    <property type="entry name" value="I[[H]] CHANNEL, ISOFORM E"/>
    <property type="match status" value="1"/>
</dbReference>
<feature type="compositionally biased region" description="Basic and acidic residues" evidence="1">
    <location>
        <begin position="1438"/>
        <end position="1447"/>
    </location>
</feature>
<dbReference type="GO" id="GO:0098855">
    <property type="term" value="C:HCN channel complex"/>
    <property type="evidence" value="ECO:0007669"/>
    <property type="project" value="TreeGrafter"/>
</dbReference>
<feature type="compositionally biased region" description="Basic and acidic residues" evidence="1">
    <location>
        <begin position="1878"/>
        <end position="1895"/>
    </location>
</feature>
<feature type="compositionally biased region" description="Low complexity" evidence="1">
    <location>
        <begin position="1193"/>
        <end position="1204"/>
    </location>
</feature>
<feature type="compositionally biased region" description="Basic and acidic residues" evidence="1">
    <location>
        <begin position="1166"/>
        <end position="1184"/>
    </location>
</feature>
<dbReference type="InterPro" id="IPR000595">
    <property type="entry name" value="cNMP-bd_dom"/>
</dbReference>
<organism evidence="4">
    <name type="scientific">Timema douglasi</name>
    <name type="common">Walking stick</name>
    <dbReference type="NCBI Taxonomy" id="61478"/>
    <lineage>
        <taxon>Eukaryota</taxon>
        <taxon>Metazoa</taxon>
        <taxon>Ecdysozoa</taxon>
        <taxon>Arthropoda</taxon>
        <taxon>Hexapoda</taxon>
        <taxon>Insecta</taxon>
        <taxon>Pterygota</taxon>
        <taxon>Neoptera</taxon>
        <taxon>Polyneoptera</taxon>
        <taxon>Phasmatodea</taxon>
        <taxon>Timematodea</taxon>
        <taxon>Timematoidea</taxon>
        <taxon>Timematidae</taxon>
        <taxon>Timema</taxon>
    </lineage>
</organism>
<feature type="compositionally biased region" description="Basic and acidic residues" evidence="1">
    <location>
        <begin position="312"/>
        <end position="332"/>
    </location>
</feature>
<dbReference type="GO" id="GO:0035725">
    <property type="term" value="P:sodium ion transmembrane transport"/>
    <property type="evidence" value="ECO:0007669"/>
    <property type="project" value="TreeGrafter"/>
</dbReference>
<feature type="region of interest" description="Disordered" evidence="1">
    <location>
        <begin position="1500"/>
        <end position="1537"/>
    </location>
</feature>
<keyword evidence="2" id="KW-0472">Membrane</keyword>
<feature type="compositionally biased region" description="Polar residues" evidence="1">
    <location>
        <begin position="288"/>
        <end position="299"/>
    </location>
</feature>
<accession>A0A7R8VNR3</accession>
<feature type="region of interest" description="Disordered" evidence="1">
    <location>
        <begin position="1153"/>
        <end position="1207"/>
    </location>
</feature>
<dbReference type="Gene3D" id="2.60.120.10">
    <property type="entry name" value="Jelly Rolls"/>
    <property type="match status" value="1"/>
</dbReference>
<dbReference type="InterPro" id="IPR018488">
    <property type="entry name" value="cNMP-bd_CS"/>
</dbReference>
<dbReference type="GO" id="GO:0005249">
    <property type="term" value="F:voltage-gated potassium channel activity"/>
    <property type="evidence" value="ECO:0007669"/>
    <property type="project" value="TreeGrafter"/>
</dbReference>